<evidence type="ECO:0000256" key="3">
    <source>
        <dbReference type="HAMAP-Rule" id="MF_01077"/>
    </source>
</evidence>
<evidence type="ECO:0000313" key="6">
    <source>
        <dbReference type="EMBL" id="TLQ08253.1"/>
    </source>
</evidence>
<evidence type="ECO:0000259" key="4">
    <source>
        <dbReference type="Pfam" id="PF02576"/>
    </source>
</evidence>
<dbReference type="Proteomes" id="UP000307201">
    <property type="component" value="Unassembled WGS sequence"/>
</dbReference>
<sequence length="163" mass="18841">MIERRCFLSTVDKVTAIADPIAQQIGYELVDVEYVKEGKNWFLRLYIDKDGGIDLDDCTRFSEKIGETLDSQKVDPIPHPYYLEVSSPGAERPLKKEKDFQEALGQYIHVSLYQQIESENTFEGTLKELNEDSLTLVIRIKTREKELIIDRKNIAKARLAIKF</sequence>
<dbReference type="SUPFAM" id="SSF74942">
    <property type="entry name" value="YhbC-like, C-terminal domain"/>
    <property type="match status" value="1"/>
</dbReference>
<dbReference type="PANTHER" id="PTHR33867:SF1">
    <property type="entry name" value="RIBOSOME MATURATION FACTOR RIMP"/>
    <property type="match status" value="1"/>
</dbReference>
<dbReference type="CDD" id="cd01734">
    <property type="entry name" value="YlxS_C"/>
    <property type="match status" value="1"/>
</dbReference>
<dbReference type="NCBIfam" id="NF000928">
    <property type="entry name" value="PRK00092.1-2"/>
    <property type="match status" value="1"/>
</dbReference>
<comment type="caution">
    <text evidence="6">The sequence shown here is derived from an EMBL/GenBank/DDBJ whole genome shotgun (WGS) entry which is preliminary data.</text>
</comment>
<keyword evidence="2 3" id="KW-0690">Ribosome biogenesis</keyword>
<dbReference type="STRING" id="191770.SAMN04488013_107136"/>
<evidence type="ECO:0000256" key="2">
    <source>
        <dbReference type="ARBA" id="ARBA00022517"/>
    </source>
</evidence>
<dbReference type="PANTHER" id="PTHR33867">
    <property type="entry name" value="RIBOSOME MATURATION FACTOR RIMP"/>
    <property type="match status" value="1"/>
</dbReference>
<dbReference type="InterPro" id="IPR003728">
    <property type="entry name" value="Ribosome_maturation_RimP"/>
</dbReference>
<evidence type="ECO:0000313" key="7">
    <source>
        <dbReference type="Proteomes" id="UP000307201"/>
    </source>
</evidence>
<proteinExistence type="inferred from homology"/>
<keyword evidence="1 3" id="KW-0963">Cytoplasm</keyword>
<feature type="domain" description="Ribosome maturation factor RimP C-terminal" evidence="5">
    <location>
        <begin position="94"/>
        <end position="163"/>
    </location>
</feature>
<dbReference type="HAMAP" id="MF_01077">
    <property type="entry name" value="RimP"/>
    <property type="match status" value="1"/>
</dbReference>
<dbReference type="OrthoDB" id="9805006at2"/>
<accession>A0A5R9C5H3</accession>
<name>A0A5R9C5H3_9LACT</name>
<dbReference type="Gene3D" id="3.30.300.70">
    <property type="entry name" value="RimP-like superfamily, N-terminal"/>
    <property type="match status" value="1"/>
</dbReference>
<dbReference type="Gene3D" id="2.30.30.180">
    <property type="entry name" value="Ribosome maturation factor RimP, C-terminal domain"/>
    <property type="match status" value="1"/>
</dbReference>
<protein>
    <recommendedName>
        <fullName evidence="3">Ribosome maturation factor RimP</fullName>
    </recommendedName>
</protein>
<dbReference type="AlphaFoldDB" id="A0A5R9C5H3"/>
<dbReference type="InterPro" id="IPR028989">
    <property type="entry name" value="RimP_N"/>
</dbReference>
<dbReference type="GO" id="GO:0000028">
    <property type="term" value="P:ribosomal small subunit assembly"/>
    <property type="evidence" value="ECO:0007669"/>
    <property type="project" value="TreeGrafter"/>
</dbReference>
<dbReference type="Pfam" id="PF17384">
    <property type="entry name" value="DUF150_C"/>
    <property type="match status" value="1"/>
</dbReference>
<evidence type="ECO:0000259" key="5">
    <source>
        <dbReference type="Pfam" id="PF17384"/>
    </source>
</evidence>
<dbReference type="EMBL" id="VBTE01000009">
    <property type="protein sequence ID" value="TLQ08253.1"/>
    <property type="molecule type" value="Genomic_DNA"/>
</dbReference>
<dbReference type="Pfam" id="PF02576">
    <property type="entry name" value="RimP_N"/>
    <property type="match status" value="1"/>
</dbReference>
<organism evidence="6 7">
    <name type="scientific">Marinilactibacillus psychrotolerans</name>
    <dbReference type="NCBI Taxonomy" id="191770"/>
    <lineage>
        <taxon>Bacteria</taxon>
        <taxon>Bacillati</taxon>
        <taxon>Bacillota</taxon>
        <taxon>Bacilli</taxon>
        <taxon>Lactobacillales</taxon>
        <taxon>Carnobacteriaceae</taxon>
        <taxon>Marinilactibacillus</taxon>
    </lineage>
</organism>
<dbReference type="InterPro" id="IPR035956">
    <property type="entry name" value="RimP_N_sf"/>
</dbReference>
<dbReference type="FunFam" id="3.30.300.70:FF:000001">
    <property type="entry name" value="Ribosome maturation factor RimP"/>
    <property type="match status" value="1"/>
</dbReference>
<dbReference type="InterPro" id="IPR028998">
    <property type="entry name" value="RimP_C"/>
</dbReference>
<dbReference type="InterPro" id="IPR036847">
    <property type="entry name" value="RimP_C_sf"/>
</dbReference>
<dbReference type="SUPFAM" id="SSF75420">
    <property type="entry name" value="YhbC-like, N-terminal domain"/>
    <property type="match status" value="1"/>
</dbReference>
<evidence type="ECO:0000256" key="1">
    <source>
        <dbReference type="ARBA" id="ARBA00022490"/>
    </source>
</evidence>
<feature type="domain" description="Ribosome maturation factor RimP N-terminal" evidence="4">
    <location>
        <begin position="18"/>
        <end position="91"/>
    </location>
</feature>
<comment type="subcellular location">
    <subcellularLocation>
        <location evidence="3">Cytoplasm</location>
    </subcellularLocation>
</comment>
<dbReference type="GO" id="GO:0005829">
    <property type="term" value="C:cytosol"/>
    <property type="evidence" value="ECO:0007669"/>
    <property type="project" value="TreeGrafter"/>
</dbReference>
<reference evidence="6 7" key="1">
    <citation type="submission" date="2019-05" db="EMBL/GenBank/DDBJ databases">
        <title>The metagenome of a microbial culture collection derived from dairy environment covers the genomic content of the human microbiome.</title>
        <authorList>
            <person name="Roder T."/>
            <person name="Wuthrich D."/>
            <person name="Sattari Z."/>
            <person name="Von Ah U."/>
            <person name="Bar C."/>
            <person name="Ronchi F."/>
            <person name="Macpherson A.J."/>
            <person name="Ganal-Vonarburg S.C."/>
            <person name="Bruggmann R."/>
            <person name="Vergeres G."/>
        </authorList>
    </citation>
    <scope>NUCLEOTIDE SEQUENCE [LARGE SCALE GENOMIC DNA]</scope>
    <source>
        <strain evidence="6 7">FAM 24235</strain>
    </source>
</reference>
<comment type="similarity">
    <text evidence="3">Belongs to the RimP family.</text>
</comment>
<comment type="function">
    <text evidence="3">Required for maturation of 30S ribosomal subunits.</text>
</comment>
<dbReference type="GO" id="GO:0006412">
    <property type="term" value="P:translation"/>
    <property type="evidence" value="ECO:0007669"/>
    <property type="project" value="TreeGrafter"/>
</dbReference>
<gene>
    <name evidence="3 6" type="primary">rimP</name>
    <name evidence="6" type="ORF">FEZ48_04260</name>
</gene>